<dbReference type="Proteomes" id="UP000054248">
    <property type="component" value="Unassembled WGS sequence"/>
</dbReference>
<evidence type="ECO:0000256" key="2">
    <source>
        <dbReference type="SAM" id="MobiDB-lite"/>
    </source>
</evidence>
<dbReference type="HOGENOM" id="CLU_975073_0_0_1"/>
<dbReference type="AlphaFoldDB" id="A0A0C3QB98"/>
<evidence type="ECO:0000313" key="3">
    <source>
        <dbReference type="EMBL" id="KIO21594.1"/>
    </source>
</evidence>
<organism evidence="3 4">
    <name type="scientific">Tulasnella calospora MUT 4182</name>
    <dbReference type="NCBI Taxonomy" id="1051891"/>
    <lineage>
        <taxon>Eukaryota</taxon>
        <taxon>Fungi</taxon>
        <taxon>Dikarya</taxon>
        <taxon>Basidiomycota</taxon>
        <taxon>Agaricomycotina</taxon>
        <taxon>Agaricomycetes</taxon>
        <taxon>Cantharellales</taxon>
        <taxon>Tulasnellaceae</taxon>
        <taxon>Tulasnella</taxon>
    </lineage>
</organism>
<keyword evidence="1" id="KW-0175">Coiled coil</keyword>
<evidence type="ECO:0000256" key="1">
    <source>
        <dbReference type="SAM" id="Coils"/>
    </source>
</evidence>
<feature type="region of interest" description="Disordered" evidence="2">
    <location>
        <begin position="287"/>
        <end position="327"/>
    </location>
</feature>
<sequence length="327" mass="36363">MAATTAGVPSATFEELVNGQIPSVCSVLANVPHGNFFAITLDESLFTDSDEDDTFVLDPRIIQAWDWLLEQAVDYLKELIQPIGPYGSASFAEASEEIGVPPDYWLHYLGENMIPHFIAPLHNSAPLGDAFHHARRAKNQLLSIYSFISLIRRRTLGKNCIIRCPEDYMNWRFHALYCTAGICPRLDASDRADDLNPYPDPVMEEASILAREQVQRNLELTERCSRLEALIQSQNAELSRQLAETTSEKEALQTELGRCKSALKRTLCRVRNAEEYIAALYDGGYVQAPLPSSESESTNSAPQLSPITPSTPSSQSSVEAIKAKEKE</sequence>
<keyword evidence="4" id="KW-1185">Reference proteome</keyword>
<gene>
    <name evidence="3" type="ORF">M407DRAFT_28800</name>
</gene>
<accession>A0A0C3QB98</accession>
<feature type="coiled-coil region" evidence="1">
    <location>
        <begin position="217"/>
        <end position="255"/>
    </location>
</feature>
<reference evidence="3 4" key="1">
    <citation type="submission" date="2014-04" db="EMBL/GenBank/DDBJ databases">
        <authorList>
            <consortium name="DOE Joint Genome Institute"/>
            <person name="Kuo A."/>
            <person name="Girlanda M."/>
            <person name="Perotto S."/>
            <person name="Kohler A."/>
            <person name="Nagy L.G."/>
            <person name="Floudas D."/>
            <person name="Copeland A."/>
            <person name="Barry K.W."/>
            <person name="Cichocki N."/>
            <person name="Veneault-Fourrey C."/>
            <person name="LaButti K."/>
            <person name="Lindquist E.A."/>
            <person name="Lipzen A."/>
            <person name="Lundell T."/>
            <person name="Morin E."/>
            <person name="Murat C."/>
            <person name="Sun H."/>
            <person name="Tunlid A."/>
            <person name="Henrissat B."/>
            <person name="Grigoriev I.V."/>
            <person name="Hibbett D.S."/>
            <person name="Martin F."/>
            <person name="Nordberg H.P."/>
            <person name="Cantor M.N."/>
            <person name="Hua S.X."/>
        </authorList>
    </citation>
    <scope>NUCLEOTIDE SEQUENCE [LARGE SCALE GENOMIC DNA]</scope>
    <source>
        <strain evidence="3 4">MUT 4182</strain>
    </source>
</reference>
<feature type="compositionally biased region" description="Polar residues" evidence="2">
    <location>
        <begin position="290"/>
        <end position="301"/>
    </location>
</feature>
<dbReference type="EMBL" id="KN823133">
    <property type="protein sequence ID" value="KIO21594.1"/>
    <property type="molecule type" value="Genomic_DNA"/>
</dbReference>
<reference evidence="4" key="2">
    <citation type="submission" date="2015-01" db="EMBL/GenBank/DDBJ databases">
        <title>Evolutionary Origins and Diversification of the Mycorrhizal Mutualists.</title>
        <authorList>
            <consortium name="DOE Joint Genome Institute"/>
            <consortium name="Mycorrhizal Genomics Consortium"/>
            <person name="Kohler A."/>
            <person name="Kuo A."/>
            <person name="Nagy L.G."/>
            <person name="Floudas D."/>
            <person name="Copeland A."/>
            <person name="Barry K.W."/>
            <person name="Cichocki N."/>
            <person name="Veneault-Fourrey C."/>
            <person name="LaButti K."/>
            <person name="Lindquist E.A."/>
            <person name="Lipzen A."/>
            <person name="Lundell T."/>
            <person name="Morin E."/>
            <person name="Murat C."/>
            <person name="Riley R."/>
            <person name="Ohm R."/>
            <person name="Sun H."/>
            <person name="Tunlid A."/>
            <person name="Henrissat B."/>
            <person name="Grigoriev I.V."/>
            <person name="Hibbett D.S."/>
            <person name="Martin F."/>
        </authorList>
    </citation>
    <scope>NUCLEOTIDE SEQUENCE [LARGE SCALE GENOMIC DNA]</scope>
    <source>
        <strain evidence="4">MUT 4182</strain>
    </source>
</reference>
<dbReference type="OrthoDB" id="3244583at2759"/>
<protein>
    <submittedName>
        <fullName evidence="3">Uncharacterized protein</fullName>
    </submittedName>
</protein>
<feature type="compositionally biased region" description="Low complexity" evidence="2">
    <location>
        <begin position="302"/>
        <end position="317"/>
    </location>
</feature>
<name>A0A0C3QB98_9AGAM</name>
<evidence type="ECO:0000313" key="4">
    <source>
        <dbReference type="Proteomes" id="UP000054248"/>
    </source>
</evidence>
<proteinExistence type="predicted"/>